<dbReference type="InterPro" id="IPR000184">
    <property type="entry name" value="Bac_surfAg_D15"/>
</dbReference>
<dbReference type="EMBL" id="FPHC01000024">
    <property type="protein sequence ID" value="SFV51657.1"/>
    <property type="molecule type" value="Genomic_DNA"/>
</dbReference>
<evidence type="ECO:0000259" key="3">
    <source>
        <dbReference type="Pfam" id="PF01103"/>
    </source>
</evidence>
<reference evidence="4" key="1">
    <citation type="submission" date="2016-10" db="EMBL/GenBank/DDBJ databases">
        <authorList>
            <person name="de Groot N.N."/>
        </authorList>
    </citation>
    <scope>NUCLEOTIDE SEQUENCE</scope>
</reference>
<comment type="subcellular location">
    <subcellularLocation>
        <location evidence="1">Membrane</location>
    </subcellularLocation>
</comment>
<keyword evidence="2" id="KW-0472">Membrane</keyword>
<proteinExistence type="predicted"/>
<protein>
    <recommendedName>
        <fullName evidence="3">Bacterial surface antigen (D15) domain-containing protein</fullName>
    </recommendedName>
</protein>
<dbReference type="GO" id="GO:0019867">
    <property type="term" value="C:outer membrane"/>
    <property type="evidence" value="ECO:0007669"/>
    <property type="project" value="InterPro"/>
</dbReference>
<dbReference type="Gene3D" id="2.40.160.50">
    <property type="entry name" value="membrane protein fhac: a member of the omp85/tpsb transporter family"/>
    <property type="match status" value="1"/>
</dbReference>
<evidence type="ECO:0000256" key="1">
    <source>
        <dbReference type="ARBA" id="ARBA00004370"/>
    </source>
</evidence>
<dbReference type="AlphaFoldDB" id="A0A1W1BDT8"/>
<name>A0A1W1BDT8_9ZZZZ</name>
<sequence length="405" mass="46069">MFVPFAFSADTTGLAGGVAGIAKGVFQPQTTLVTALFYGAEQDIITNGLPDTSNFSGGLISYTDVKVPYTNRFYLSFFGMMSHYPKDKLYLDGSNESDQDDGLVTAGDSDYFTVGLKYVLPIGEGAYNPDGLYKLRDGFAMDREDYGNGIPFETGRTTLSLIWFSQYQTVENWKESYPWSLAHSMPEWNDSGYRIALEHDNTDYDLNPSRGYNFKIQYSSDFGSEDSLQEWDNIEFRYSYYLALQNLSFTKQDVLAMSFWTSYSPSWDLDEEILPGIALNRPPMWEGPRLGGYNRLRGYDLNRFSGKAAIYGTAEYRAMLKWNPFDKSTMIGQWMPAKVDWLQLVGFVEAGRVADEYDFDLLTDMKYDAGLSLRAMVAELPVRFDVAYGEEGASMWVMYRQPFDF</sequence>
<evidence type="ECO:0000313" key="4">
    <source>
        <dbReference type="EMBL" id="SFV51657.1"/>
    </source>
</evidence>
<dbReference type="Pfam" id="PF01103">
    <property type="entry name" value="Omp85"/>
    <property type="match status" value="1"/>
</dbReference>
<gene>
    <name evidence="4" type="ORF">MNB_SV-6-1268</name>
</gene>
<evidence type="ECO:0000256" key="2">
    <source>
        <dbReference type="ARBA" id="ARBA00023136"/>
    </source>
</evidence>
<organism evidence="4">
    <name type="scientific">hydrothermal vent metagenome</name>
    <dbReference type="NCBI Taxonomy" id="652676"/>
    <lineage>
        <taxon>unclassified sequences</taxon>
        <taxon>metagenomes</taxon>
        <taxon>ecological metagenomes</taxon>
    </lineage>
</organism>
<accession>A0A1W1BDT8</accession>
<feature type="domain" description="Bacterial surface antigen (D15)" evidence="3">
    <location>
        <begin position="181"/>
        <end position="388"/>
    </location>
</feature>